<dbReference type="Proteomes" id="UP000078348">
    <property type="component" value="Unassembled WGS sequence"/>
</dbReference>
<dbReference type="InterPro" id="IPR005225">
    <property type="entry name" value="Small_GTP-bd"/>
</dbReference>
<dbReference type="EMBL" id="LXWW01000312">
    <property type="protein sequence ID" value="OAO13935.1"/>
    <property type="molecule type" value="Genomic_DNA"/>
</dbReference>
<dbReference type="PROSITE" id="PS51421">
    <property type="entry name" value="RAS"/>
    <property type="match status" value="1"/>
</dbReference>
<evidence type="ECO:0000313" key="3">
    <source>
        <dbReference type="EMBL" id="OAO13935.1"/>
    </source>
</evidence>
<dbReference type="Pfam" id="PF00071">
    <property type="entry name" value="Ras"/>
    <property type="match status" value="1"/>
</dbReference>
<keyword evidence="1" id="KW-0547">Nucleotide-binding</keyword>
<dbReference type="NCBIfam" id="TIGR00231">
    <property type="entry name" value="small_GTP"/>
    <property type="match status" value="1"/>
</dbReference>
<evidence type="ECO:0000313" key="4">
    <source>
        <dbReference type="Proteomes" id="UP000078348"/>
    </source>
</evidence>
<proteinExistence type="predicted"/>
<evidence type="ECO:0000256" key="2">
    <source>
        <dbReference type="SAM" id="MobiDB-lite"/>
    </source>
</evidence>
<dbReference type="PRINTS" id="PR00449">
    <property type="entry name" value="RASTRNSFRMNG"/>
</dbReference>
<dbReference type="FunFam" id="3.40.50.300:FF:000808">
    <property type="entry name" value="Small GTP-binding protein, putative"/>
    <property type="match status" value="1"/>
</dbReference>
<keyword evidence="4" id="KW-1185">Reference proteome</keyword>
<dbReference type="OrthoDB" id="63533at2759"/>
<dbReference type="SUPFAM" id="SSF52540">
    <property type="entry name" value="P-loop containing nucleoside triphosphate hydrolases"/>
    <property type="match status" value="1"/>
</dbReference>
<sequence length="202" mass="21649">MNSIESKVVVIGPPDVGKTCLSIRFVRGRFNEHCSTTIGASFLMKTVTCGNVSNTMKIWDTAGQEVFRSMSALYYKDVDGAILVFDASNPDSMNSLDKWLAELKSNNVGREFAVMLACNKIDLAKTLNRDAVTRYAESIGAKAVFTSAKTGDGVTALFTSLSDSIVERRCAAASYAARSYGAEKPVSPGDPAASPKKKSCCC</sequence>
<dbReference type="GO" id="GO:0003924">
    <property type="term" value="F:GTPase activity"/>
    <property type="evidence" value="ECO:0007669"/>
    <property type="project" value="InterPro"/>
</dbReference>
<dbReference type="SMART" id="SM00177">
    <property type="entry name" value="ARF"/>
    <property type="match status" value="1"/>
</dbReference>
<gene>
    <name evidence="3" type="ORF">AV274_4429</name>
</gene>
<dbReference type="SMART" id="SM00175">
    <property type="entry name" value="RAB"/>
    <property type="match status" value="1"/>
</dbReference>
<reference evidence="3 4" key="1">
    <citation type="submission" date="2016-05" db="EMBL/GenBank/DDBJ databases">
        <title>Nuclear genome of Blastocystis sp. subtype 1 NandII.</title>
        <authorList>
            <person name="Gentekaki E."/>
            <person name="Curtis B."/>
            <person name="Stairs C."/>
            <person name="Eme L."/>
            <person name="Herman E."/>
            <person name="Klimes V."/>
            <person name="Arias M.C."/>
            <person name="Elias M."/>
            <person name="Hilliou F."/>
            <person name="Klute M."/>
            <person name="Malik S.-B."/>
            <person name="Pightling A."/>
            <person name="Rachubinski R."/>
            <person name="Salas D."/>
            <person name="Schlacht A."/>
            <person name="Suga H."/>
            <person name="Archibald J."/>
            <person name="Ball S.G."/>
            <person name="Clark G."/>
            <person name="Dacks J."/>
            <person name="Van Der Giezen M."/>
            <person name="Tsaousis A."/>
            <person name="Roger A."/>
        </authorList>
    </citation>
    <scope>NUCLEOTIDE SEQUENCE [LARGE SCALE GENOMIC DNA]</scope>
    <source>
        <strain evidence="4">ATCC 50177 / NandII</strain>
    </source>
</reference>
<dbReference type="PANTHER" id="PTHR47978">
    <property type="match status" value="1"/>
</dbReference>
<protein>
    <submittedName>
        <fullName evidence="3">Rab50</fullName>
    </submittedName>
</protein>
<dbReference type="SMART" id="SM00173">
    <property type="entry name" value="RAS"/>
    <property type="match status" value="1"/>
</dbReference>
<dbReference type="Gene3D" id="3.40.50.300">
    <property type="entry name" value="P-loop containing nucleotide triphosphate hydrolases"/>
    <property type="match status" value="1"/>
</dbReference>
<dbReference type="CDD" id="cd00154">
    <property type="entry name" value="Rab"/>
    <property type="match status" value="1"/>
</dbReference>
<dbReference type="InterPro" id="IPR027417">
    <property type="entry name" value="P-loop_NTPase"/>
</dbReference>
<dbReference type="PROSITE" id="PS51419">
    <property type="entry name" value="RAB"/>
    <property type="match status" value="1"/>
</dbReference>
<feature type="region of interest" description="Disordered" evidence="2">
    <location>
        <begin position="181"/>
        <end position="202"/>
    </location>
</feature>
<comment type="caution">
    <text evidence="3">The sequence shown here is derived from an EMBL/GenBank/DDBJ whole genome shotgun (WGS) entry which is preliminary data.</text>
</comment>
<dbReference type="AlphaFoldDB" id="A0A196SA50"/>
<name>A0A196SA50_BLAHN</name>
<dbReference type="InterPro" id="IPR001806">
    <property type="entry name" value="Small_GTPase"/>
</dbReference>
<evidence type="ECO:0000256" key="1">
    <source>
        <dbReference type="ARBA" id="ARBA00022741"/>
    </source>
</evidence>
<organism evidence="3 4">
    <name type="scientific">Blastocystis sp. subtype 1 (strain ATCC 50177 / NandII)</name>
    <dbReference type="NCBI Taxonomy" id="478820"/>
    <lineage>
        <taxon>Eukaryota</taxon>
        <taxon>Sar</taxon>
        <taxon>Stramenopiles</taxon>
        <taxon>Bigyra</taxon>
        <taxon>Opalozoa</taxon>
        <taxon>Opalinata</taxon>
        <taxon>Blastocystidae</taxon>
        <taxon>Blastocystis</taxon>
    </lineage>
</organism>
<dbReference type="SMART" id="SM00174">
    <property type="entry name" value="RHO"/>
    <property type="match status" value="1"/>
</dbReference>
<dbReference type="STRING" id="478820.A0A196SA50"/>
<accession>A0A196SA50</accession>
<dbReference type="GO" id="GO:0005525">
    <property type="term" value="F:GTP binding"/>
    <property type="evidence" value="ECO:0007669"/>
    <property type="project" value="InterPro"/>
</dbReference>